<gene>
    <name evidence="1" type="ORF">M896_121370</name>
</gene>
<dbReference type="OrthoDB" id="2191306at2759"/>
<sequence>MDKDILKSRVSITIKNSALFRLIENIIDQNTVERLISTITDHLMTGKYNREKSLDYISELIEDELERSDIELDDDVDGISMAILFVYEELVDGKNEFFLKIQEKHTQVTPLCDSDSEAE</sequence>
<reference evidence="1 2" key="1">
    <citation type="journal article" date="2014" name="MBio">
        <title>The Ordospora colligata genome; evolution of extreme reduction in microsporidia and host-to-parasite horizontal gene transfer.</title>
        <authorList>
            <person name="Pombert J.-F."/>
            <person name="Haag K.L."/>
            <person name="Beidas S."/>
            <person name="Ebert D."/>
            <person name="Keeling P.J."/>
        </authorList>
    </citation>
    <scope>NUCLEOTIDE SEQUENCE [LARGE SCALE GENOMIC DNA]</scope>
    <source>
        <strain evidence="1 2">OC4</strain>
    </source>
</reference>
<dbReference type="InParanoid" id="A0A0B2UI59"/>
<dbReference type="AlphaFoldDB" id="A0A0B2UI59"/>
<dbReference type="RefSeq" id="XP_014562956.1">
    <property type="nucleotide sequence ID" value="XM_014707470.1"/>
</dbReference>
<accession>A0A0B2UI59</accession>
<dbReference type="HOGENOM" id="CLU_2062180_0_0_1"/>
<name>A0A0B2UI59_9MICR</name>
<dbReference type="EMBL" id="JOKQ01000012">
    <property type="protein sequence ID" value="KHN68914.1"/>
    <property type="molecule type" value="Genomic_DNA"/>
</dbReference>
<keyword evidence="2" id="KW-1185">Reference proteome</keyword>
<organism evidence="1 2">
    <name type="scientific">Ordospora colligata OC4</name>
    <dbReference type="NCBI Taxonomy" id="1354746"/>
    <lineage>
        <taxon>Eukaryota</taxon>
        <taxon>Fungi</taxon>
        <taxon>Fungi incertae sedis</taxon>
        <taxon>Microsporidia</taxon>
        <taxon>Ordosporidae</taxon>
        <taxon>Ordospora</taxon>
    </lineage>
</organism>
<dbReference type="VEuPathDB" id="MicrosporidiaDB:M896_121370"/>
<evidence type="ECO:0000313" key="2">
    <source>
        <dbReference type="Proteomes" id="UP000031056"/>
    </source>
</evidence>
<dbReference type="GeneID" id="26262654"/>
<comment type="caution">
    <text evidence="1">The sequence shown here is derived from an EMBL/GenBank/DDBJ whole genome shotgun (WGS) entry which is preliminary data.</text>
</comment>
<proteinExistence type="predicted"/>
<protein>
    <submittedName>
        <fullName evidence="1">Uncharacterized protein</fullName>
    </submittedName>
</protein>
<evidence type="ECO:0000313" key="1">
    <source>
        <dbReference type="EMBL" id="KHN68914.1"/>
    </source>
</evidence>
<dbReference type="Proteomes" id="UP000031056">
    <property type="component" value="Unassembled WGS sequence"/>
</dbReference>